<dbReference type="GO" id="GO:0016887">
    <property type="term" value="F:ATP hydrolysis activity"/>
    <property type="evidence" value="ECO:0007669"/>
    <property type="project" value="InterPro"/>
</dbReference>
<keyword evidence="4" id="KW-0677">Repeat</keyword>
<dbReference type="Pfam" id="PF00664">
    <property type="entry name" value="ABC_membrane"/>
    <property type="match status" value="1"/>
</dbReference>
<keyword evidence="2" id="KW-0813">Transport</keyword>
<evidence type="ECO:0000256" key="2">
    <source>
        <dbReference type="ARBA" id="ARBA00022448"/>
    </source>
</evidence>
<dbReference type="InterPro" id="IPR003593">
    <property type="entry name" value="AAA+_ATPase"/>
</dbReference>
<sequence length="647" mass="70419">MEFLDMDEKDPAAVATPDALSPTQLHALAEKRVAIEVADASFGWDAAARPLFDGLNLTVATGELVVVHGAVGEGKSSLCAALLGEMHKRRGSVFVGGAVAYFSQQPWIQHLTVRENILFGKPYDRTKYAAVLEACALTKDLALFPAGDRTEIGQKGVNLSGGQKARIALARACYADADILVLDSPLSAVDAIVQNEIFTKCVLGLLRHKTVLLVTHAPEIIESPFVDRTIELKQGRLLVRVNADKQEAPVLVTPLKARPSVAIDDDLTDATAFSQPSTTVPSFLSPSILSPSMANIFCSPFDDSALQTYDETTLTGTLVFQEERSAGRVSAHVFTAYLAAIGGYPMLAFWALVISLWQVLSIAGDYWLTRWTADPAFEAHAPYHLAVFSALSLGGVVFTIARTTSILCSGLQASRRLFDDMTASLLRAPMRFFDANPVGRILNRYSSDLATVDTQIPMTLNSFLAMVFMAIFCLGTTVVAVGSLGVALVPIVYIYFWVGRHYVHPAREVERVNKVTRSPLLSLISEAIDGALVIRAFGPAHVRRFQRQHQRNVDANLEAVVAGQATLQWFSLRIQLASALLLLVTAVALVWARQELSPGLIGLVLNYTFAVLPFFEWIVTSWSQIETAMVGPERIAEYASLESEAPR</sequence>
<name>A0A1V9YUE9_ACHHY</name>
<evidence type="ECO:0000256" key="4">
    <source>
        <dbReference type="ARBA" id="ARBA00022737"/>
    </source>
</evidence>
<evidence type="ECO:0000256" key="5">
    <source>
        <dbReference type="ARBA" id="ARBA00022741"/>
    </source>
</evidence>
<dbReference type="InterPro" id="IPR003439">
    <property type="entry name" value="ABC_transporter-like_ATP-bd"/>
</dbReference>
<protein>
    <submittedName>
        <fullName evidence="12">ABC transporter-MRP</fullName>
    </submittedName>
</protein>
<dbReference type="InterPro" id="IPR050173">
    <property type="entry name" value="ABC_transporter_C-like"/>
</dbReference>
<feature type="transmembrane region" description="Helical" evidence="9">
    <location>
        <begin position="574"/>
        <end position="592"/>
    </location>
</feature>
<dbReference type="GO" id="GO:0005774">
    <property type="term" value="C:vacuolar membrane"/>
    <property type="evidence" value="ECO:0007669"/>
    <property type="project" value="UniProtKB-SubCell"/>
</dbReference>
<reference evidence="12 13" key="1">
    <citation type="journal article" date="2014" name="Genome Biol. Evol.">
        <title>The secreted proteins of Achlya hypogyna and Thraustotheca clavata identify the ancestral oomycete secretome and reveal gene acquisitions by horizontal gene transfer.</title>
        <authorList>
            <person name="Misner I."/>
            <person name="Blouin N."/>
            <person name="Leonard G."/>
            <person name="Richards T.A."/>
            <person name="Lane C.E."/>
        </authorList>
    </citation>
    <scope>NUCLEOTIDE SEQUENCE [LARGE SCALE GENOMIC DNA]</scope>
    <source>
        <strain evidence="12 13">ATCC 48635</strain>
    </source>
</reference>
<dbReference type="SMART" id="SM00382">
    <property type="entry name" value="AAA"/>
    <property type="match status" value="1"/>
</dbReference>
<evidence type="ECO:0000256" key="8">
    <source>
        <dbReference type="ARBA" id="ARBA00023136"/>
    </source>
</evidence>
<feature type="domain" description="ABC transmembrane type-1" evidence="11">
    <location>
        <begin position="356"/>
        <end position="627"/>
    </location>
</feature>
<dbReference type="InterPro" id="IPR044726">
    <property type="entry name" value="ABCC_6TM_D2"/>
</dbReference>
<keyword evidence="8 9" id="KW-0472">Membrane</keyword>
<dbReference type="InterPro" id="IPR027417">
    <property type="entry name" value="P-loop_NTPase"/>
</dbReference>
<keyword evidence="7 9" id="KW-1133">Transmembrane helix</keyword>
<evidence type="ECO:0000256" key="9">
    <source>
        <dbReference type="SAM" id="Phobius"/>
    </source>
</evidence>
<comment type="subcellular location">
    <subcellularLocation>
        <location evidence="1">Vacuole membrane</location>
        <topology evidence="1">Multi-pass membrane protein</topology>
    </subcellularLocation>
</comment>
<dbReference type="PROSITE" id="PS50929">
    <property type="entry name" value="ABC_TM1F"/>
    <property type="match status" value="1"/>
</dbReference>
<dbReference type="FunFam" id="1.20.1560.10:FF:000063">
    <property type="entry name" value="Multidrug resistance protein ABC transporter"/>
    <property type="match status" value="1"/>
</dbReference>
<evidence type="ECO:0000259" key="10">
    <source>
        <dbReference type="PROSITE" id="PS50893"/>
    </source>
</evidence>
<feature type="transmembrane region" description="Helical" evidence="9">
    <location>
        <begin position="334"/>
        <end position="360"/>
    </location>
</feature>
<dbReference type="AlphaFoldDB" id="A0A1V9YUE9"/>
<dbReference type="EMBL" id="JNBR01000855">
    <property type="protein sequence ID" value="OQR89317.1"/>
    <property type="molecule type" value="Genomic_DNA"/>
</dbReference>
<dbReference type="CDD" id="cd18580">
    <property type="entry name" value="ABC_6TM_ABCC_D2"/>
    <property type="match status" value="1"/>
</dbReference>
<comment type="caution">
    <text evidence="12">The sequence shown here is derived from an EMBL/GenBank/DDBJ whole genome shotgun (WGS) entry which is preliminary data.</text>
</comment>
<dbReference type="STRING" id="1202772.A0A1V9YUE9"/>
<dbReference type="GO" id="GO:0140359">
    <property type="term" value="F:ABC-type transporter activity"/>
    <property type="evidence" value="ECO:0007669"/>
    <property type="project" value="InterPro"/>
</dbReference>
<feature type="domain" description="ABC transporter" evidence="10">
    <location>
        <begin position="35"/>
        <end position="259"/>
    </location>
</feature>
<evidence type="ECO:0000313" key="13">
    <source>
        <dbReference type="Proteomes" id="UP000243579"/>
    </source>
</evidence>
<dbReference type="Pfam" id="PF00005">
    <property type="entry name" value="ABC_tran"/>
    <property type="match status" value="1"/>
</dbReference>
<feature type="non-terminal residue" evidence="12">
    <location>
        <position position="647"/>
    </location>
</feature>
<gene>
    <name evidence="12" type="ORF">ACHHYP_06356</name>
</gene>
<dbReference type="Proteomes" id="UP000243579">
    <property type="component" value="Unassembled WGS sequence"/>
</dbReference>
<dbReference type="GO" id="GO:0005524">
    <property type="term" value="F:ATP binding"/>
    <property type="evidence" value="ECO:0007669"/>
    <property type="project" value="UniProtKB-KW"/>
</dbReference>
<organism evidence="12 13">
    <name type="scientific">Achlya hypogyna</name>
    <name type="common">Oomycete</name>
    <name type="synonym">Protoachlya hypogyna</name>
    <dbReference type="NCBI Taxonomy" id="1202772"/>
    <lineage>
        <taxon>Eukaryota</taxon>
        <taxon>Sar</taxon>
        <taxon>Stramenopiles</taxon>
        <taxon>Oomycota</taxon>
        <taxon>Saprolegniomycetes</taxon>
        <taxon>Saprolegniales</taxon>
        <taxon>Achlyaceae</taxon>
        <taxon>Achlya</taxon>
    </lineage>
</organism>
<accession>A0A1V9YUE9</accession>
<evidence type="ECO:0000256" key="6">
    <source>
        <dbReference type="ARBA" id="ARBA00022840"/>
    </source>
</evidence>
<evidence type="ECO:0000256" key="3">
    <source>
        <dbReference type="ARBA" id="ARBA00022692"/>
    </source>
</evidence>
<feature type="transmembrane region" description="Helical" evidence="9">
    <location>
        <begin position="380"/>
        <end position="401"/>
    </location>
</feature>
<dbReference type="PANTHER" id="PTHR24223:SF443">
    <property type="entry name" value="MULTIDRUG-RESISTANCE LIKE PROTEIN 1, ISOFORM I"/>
    <property type="match status" value="1"/>
</dbReference>
<evidence type="ECO:0000256" key="7">
    <source>
        <dbReference type="ARBA" id="ARBA00022989"/>
    </source>
</evidence>
<dbReference type="OrthoDB" id="6500128at2759"/>
<keyword evidence="3 9" id="KW-0812">Transmembrane</keyword>
<feature type="transmembrane region" description="Helical" evidence="9">
    <location>
        <begin position="598"/>
        <end position="619"/>
    </location>
</feature>
<dbReference type="CDD" id="cd03250">
    <property type="entry name" value="ABCC_MRP_domain1"/>
    <property type="match status" value="1"/>
</dbReference>
<evidence type="ECO:0000313" key="12">
    <source>
        <dbReference type="EMBL" id="OQR89317.1"/>
    </source>
</evidence>
<keyword evidence="13" id="KW-1185">Reference proteome</keyword>
<dbReference type="Gene3D" id="3.40.50.300">
    <property type="entry name" value="P-loop containing nucleotide triphosphate hydrolases"/>
    <property type="match status" value="1"/>
</dbReference>
<dbReference type="PANTHER" id="PTHR24223">
    <property type="entry name" value="ATP-BINDING CASSETTE SUB-FAMILY C"/>
    <property type="match status" value="1"/>
</dbReference>
<dbReference type="FunFam" id="3.40.50.300:FF:000997">
    <property type="entry name" value="Multidrug resistance-associated protein 1"/>
    <property type="match status" value="1"/>
</dbReference>
<dbReference type="Gene3D" id="1.20.1560.10">
    <property type="entry name" value="ABC transporter type 1, transmembrane domain"/>
    <property type="match status" value="1"/>
</dbReference>
<dbReference type="SUPFAM" id="SSF90123">
    <property type="entry name" value="ABC transporter transmembrane region"/>
    <property type="match status" value="1"/>
</dbReference>
<keyword evidence="6" id="KW-0067">ATP-binding</keyword>
<dbReference type="SUPFAM" id="SSF52540">
    <property type="entry name" value="P-loop containing nucleoside triphosphate hydrolases"/>
    <property type="match status" value="1"/>
</dbReference>
<evidence type="ECO:0000256" key="1">
    <source>
        <dbReference type="ARBA" id="ARBA00004128"/>
    </source>
</evidence>
<evidence type="ECO:0000259" key="11">
    <source>
        <dbReference type="PROSITE" id="PS50929"/>
    </source>
</evidence>
<dbReference type="InterPro" id="IPR036640">
    <property type="entry name" value="ABC1_TM_sf"/>
</dbReference>
<dbReference type="InterPro" id="IPR011527">
    <property type="entry name" value="ABC1_TM_dom"/>
</dbReference>
<keyword evidence="5" id="KW-0547">Nucleotide-binding</keyword>
<proteinExistence type="predicted"/>
<feature type="transmembrane region" description="Helical" evidence="9">
    <location>
        <begin position="465"/>
        <end position="498"/>
    </location>
</feature>
<dbReference type="PROSITE" id="PS50893">
    <property type="entry name" value="ABC_TRANSPORTER_2"/>
    <property type="match status" value="1"/>
</dbReference>